<dbReference type="Proteomes" id="UP000190890">
    <property type="component" value="Unassembled WGS sequence"/>
</dbReference>
<feature type="transmembrane region" description="Helical" evidence="7">
    <location>
        <begin position="90"/>
        <end position="111"/>
    </location>
</feature>
<dbReference type="AlphaFoldDB" id="A0A1S8T7A4"/>
<feature type="transmembrane region" description="Helical" evidence="7">
    <location>
        <begin position="67"/>
        <end position="84"/>
    </location>
</feature>
<accession>A0A1S8T7A4</accession>
<comment type="subcellular location">
    <subcellularLocation>
        <location evidence="1">Cell membrane</location>
        <topology evidence="1">Multi-pass membrane protein</topology>
    </subcellularLocation>
</comment>
<dbReference type="InterPro" id="IPR037185">
    <property type="entry name" value="EmrE-like"/>
</dbReference>
<feature type="transmembrane region" description="Helical" evidence="7">
    <location>
        <begin position="180"/>
        <end position="199"/>
    </location>
</feature>
<keyword evidence="3" id="KW-1003">Cell membrane</keyword>
<evidence type="ECO:0000256" key="4">
    <source>
        <dbReference type="ARBA" id="ARBA00022692"/>
    </source>
</evidence>
<dbReference type="InterPro" id="IPR000620">
    <property type="entry name" value="EamA_dom"/>
</dbReference>
<gene>
    <name evidence="9" type="ORF">CLPUN_44210</name>
</gene>
<keyword evidence="5 7" id="KW-1133">Transmembrane helix</keyword>
<feature type="transmembrane region" description="Helical" evidence="7">
    <location>
        <begin position="241"/>
        <end position="261"/>
    </location>
</feature>
<protein>
    <submittedName>
        <fullName evidence="9">EamA-like transporter family protein</fullName>
    </submittedName>
</protein>
<keyword evidence="6 7" id="KW-0472">Membrane</keyword>
<sequence>MKKWHYALIVFLGGCCYGILSTFVKLAYSAGFSSIEVTGGQYFFGTVLIWCVALFTKKKKLSLKQTLKLVLSGIPFGLTGLFYYESLKTLNASLAIIFLFQFVWIGAIFDWIFNKKKPRKQKLMSIGIVLIGSVLAANVISQKGGIFSWQGAIWGLLASFTYTVFIFLSSSVEKDTPPVLKSALLSTGALIVVFLLFPPKFLFDFSVLKGLTQYGLILGVFGVVLPPLLFSIGMPHVGPGLGTILSASELPVAVTLSSLVLSEHVNWMQWIGVILILVAIIGCNIRSEKNDRELSNGIEESCS</sequence>
<comment type="similarity">
    <text evidence="2">Belongs to the EamA transporter family.</text>
</comment>
<evidence type="ECO:0000259" key="8">
    <source>
        <dbReference type="Pfam" id="PF00892"/>
    </source>
</evidence>
<dbReference type="PANTHER" id="PTHR42920:SF5">
    <property type="entry name" value="EAMA DOMAIN-CONTAINING PROTEIN"/>
    <property type="match status" value="1"/>
</dbReference>
<keyword evidence="10" id="KW-1185">Reference proteome</keyword>
<dbReference type="Pfam" id="PF00892">
    <property type="entry name" value="EamA"/>
    <property type="match status" value="2"/>
</dbReference>
<evidence type="ECO:0000256" key="6">
    <source>
        <dbReference type="ARBA" id="ARBA00023136"/>
    </source>
</evidence>
<dbReference type="InterPro" id="IPR051258">
    <property type="entry name" value="Diverse_Substrate_Transporter"/>
</dbReference>
<evidence type="ECO:0000313" key="10">
    <source>
        <dbReference type="Proteomes" id="UP000190890"/>
    </source>
</evidence>
<feature type="transmembrane region" description="Helical" evidence="7">
    <location>
        <begin position="123"/>
        <end position="140"/>
    </location>
</feature>
<dbReference type="PANTHER" id="PTHR42920">
    <property type="entry name" value="OS03G0707200 PROTEIN-RELATED"/>
    <property type="match status" value="1"/>
</dbReference>
<feature type="domain" description="EamA" evidence="8">
    <location>
        <begin position="7"/>
        <end position="136"/>
    </location>
</feature>
<dbReference type="PROSITE" id="PS51257">
    <property type="entry name" value="PROKAR_LIPOPROTEIN"/>
    <property type="match status" value="1"/>
</dbReference>
<dbReference type="GO" id="GO:0005886">
    <property type="term" value="C:plasma membrane"/>
    <property type="evidence" value="ECO:0007669"/>
    <property type="project" value="UniProtKB-SubCell"/>
</dbReference>
<evidence type="ECO:0000256" key="3">
    <source>
        <dbReference type="ARBA" id="ARBA00022475"/>
    </source>
</evidence>
<feature type="transmembrane region" description="Helical" evidence="7">
    <location>
        <begin position="39"/>
        <end position="55"/>
    </location>
</feature>
<evidence type="ECO:0000256" key="2">
    <source>
        <dbReference type="ARBA" id="ARBA00007362"/>
    </source>
</evidence>
<dbReference type="STRING" id="29367.CLPUN_44210"/>
<dbReference type="RefSeq" id="WP_077849363.1">
    <property type="nucleotide sequence ID" value="NZ_LZZM01000212.1"/>
</dbReference>
<proteinExistence type="inferred from homology"/>
<evidence type="ECO:0000256" key="1">
    <source>
        <dbReference type="ARBA" id="ARBA00004651"/>
    </source>
</evidence>
<dbReference type="SUPFAM" id="SSF103481">
    <property type="entry name" value="Multidrug resistance efflux transporter EmrE"/>
    <property type="match status" value="2"/>
</dbReference>
<dbReference type="EMBL" id="LZZM01000212">
    <property type="protein sequence ID" value="OOM73667.1"/>
    <property type="molecule type" value="Genomic_DNA"/>
</dbReference>
<evidence type="ECO:0000313" key="9">
    <source>
        <dbReference type="EMBL" id="OOM73667.1"/>
    </source>
</evidence>
<reference evidence="9 10" key="1">
    <citation type="submission" date="2016-05" db="EMBL/GenBank/DDBJ databases">
        <title>Microbial solvent formation.</title>
        <authorList>
            <person name="Poehlein A."/>
            <person name="Montoya Solano J.D."/>
            <person name="Flitsch S."/>
            <person name="Krabben P."/>
            <person name="Duerre P."/>
            <person name="Daniel R."/>
        </authorList>
    </citation>
    <scope>NUCLEOTIDE SEQUENCE [LARGE SCALE GENOMIC DNA]</scope>
    <source>
        <strain evidence="9 10">DSM 2619</strain>
    </source>
</reference>
<dbReference type="OrthoDB" id="3180815at2"/>
<feature type="transmembrane region" description="Helical" evidence="7">
    <location>
        <begin position="267"/>
        <end position="285"/>
    </location>
</feature>
<organism evidence="9 10">
    <name type="scientific">Clostridium puniceum</name>
    <dbReference type="NCBI Taxonomy" id="29367"/>
    <lineage>
        <taxon>Bacteria</taxon>
        <taxon>Bacillati</taxon>
        <taxon>Bacillota</taxon>
        <taxon>Clostridia</taxon>
        <taxon>Eubacteriales</taxon>
        <taxon>Clostridiaceae</taxon>
        <taxon>Clostridium</taxon>
    </lineage>
</organism>
<comment type="caution">
    <text evidence="9">The sequence shown here is derived from an EMBL/GenBank/DDBJ whole genome shotgun (WGS) entry which is preliminary data.</text>
</comment>
<feature type="domain" description="EamA" evidence="8">
    <location>
        <begin position="150"/>
        <end position="282"/>
    </location>
</feature>
<keyword evidence="4 7" id="KW-0812">Transmembrane</keyword>
<feature type="transmembrane region" description="Helical" evidence="7">
    <location>
        <begin position="146"/>
        <end position="168"/>
    </location>
</feature>
<evidence type="ECO:0000256" key="5">
    <source>
        <dbReference type="ARBA" id="ARBA00022989"/>
    </source>
</evidence>
<name>A0A1S8T7A4_9CLOT</name>
<evidence type="ECO:0000256" key="7">
    <source>
        <dbReference type="SAM" id="Phobius"/>
    </source>
</evidence>
<feature type="transmembrane region" description="Helical" evidence="7">
    <location>
        <begin position="211"/>
        <end position="229"/>
    </location>
</feature>